<reference evidence="1" key="1">
    <citation type="journal article" date="2021" name="Mol. Plant Microbe Interact.">
        <title>Telomere to telomere genome assembly of Fusarium musae F31, causal agent of crown rot disease of banana.</title>
        <authorList>
            <person name="Degradi L."/>
            <person name="Tava V."/>
            <person name="Kunova A."/>
            <person name="Cortesi P."/>
            <person name="Saracchi M."/>
            <person name="Pasquali M."/>
        </authorList>
    </citation>
    <scope>NUCLEOTIDE SEQUENCE</scope>
    <source>
        <strain evidence="1">F31</strain>
    </source>
</reference>
<dbReference type="SUPFAM" id="SSF53067">
    <property type="entry name" value="Actin-like ATPase domain"/>
    <property type="match status" value="1"/>
</dbReference>
<dbReference type="KEGG" id="fmu:J7337_006683"/>
<keyword evidence="2" id="KW-1185">Reference proteome</keyword>
<proteinExistence type="predicted"/>
<evidence type="ECO:0000313" key="2">
    <source>
        <dbReference type="Proteomes" id="UP000827133"/>
    </source>
</evidence>
<dbReference type="Proteomes" id="UP000827133">
    <property type="component" value="Unassembled WGS sequence"/>
</dbReference>
<dbReference type="Gene3D" id="3.30.420.40">
    <property type="match status" value="1"/>
</dbReference>
<protein>
    <submittedName>
        <fullName evidence="1">Uncharacterized protein</fullName>
    </submittedName>
</protein>
<evidence type="ECO:0000313" key="1">
    <source>
        <dbReference type="EMBL" id="KAG9501001.1"/>
    </source>
</evidence>
<gene>
    <name evidence="1" type="ORF">J7337_006683</name>
</gene>
<organism evidence="1 2">
    <name type="scientific">Fusarium musae</name>
    <dbReference type="NCBI Taxonomy" id="1042133"/>
    <lineage>
        <taxon>Eukaryota</taxon>
        <taxon>Fungi</taxon>
        <taxon>Dikarya</taxon>
        <taxon>Ascomycota</taxon>
        <taxon>Pezizomycotina</taxon>
        <taxon>Sordariomycetes</taxon>
        <taxon>Hypocreomycetidae</taxon>
        <taxon>Hypocreales</taxon>
        <taxon>Nectriaceae</taxon>
        <taxon>Fusarium</taxon>
    </lineage>
</organism>
<dbReference type="PANTHER" id="PTHR14187:SF82">
    <property type="entry name" value="FAMILY CHAPERONE, PUTATIVE (AFU_ORTHOLOGUE AFUA_7G08575)-RELATED"/>
    <property type="match status" value="1"/>
</dbReference>
<dbReference type="RefSeq" id="XP_044680001.1">
    <property type="nucleotide sequence ID" value="XM_044824344.1"/>
</dbReference>
<dbReference type="AlphaFoldDB" id="A0A9P8DFU6"/>
<name>A0A9P8DFU6_9HYPO</name>
<accession>A0A9P8DFU6</accession>
<dbReference type="GeneID" id="68314539"/>
<dbReference type="CDD" id="cd10170">
    <property type="entry name" value="ASKHA_NBD_HSP70"/>
    <property type="match status" value="1"/>
</dbReference>
<sequence length="152" mass="16722">MKLLIGLSYPSTQAAGHNQRAEGARSGRNTDELVTDFIAQLVEHLMYTLREKLGSGLVKSTSLEFVIMVPAIWSDLAKEKTKKACEQAMISASEHHVHLVSEPEAAAIYALHDLDLNALHPGDTIVVVDTGGVHKVPYCFEVVVINFFAYHH</sequence>
<dbReference type="InterPro" id="IPR043129">
    <property type="entry name" value="ATPase_NBD"/>
</dbReference>
<dbReference type="PANTHER" id="PTHR14187">
    <property type="entry name" value="ALPHA KINASE/ELONGATION FACTOR 2 KINASE"/>
    <property type="match status" value="1"/>
</dbReference>
<comment type="caution">
    <text evidence="1">The sequence shown here is derived from an EMBL/GenBank/DDBJ whole genome shotgun (WGS) entry which is preliminary data.</text>
</comment>
<dbReference type="EMBL" id="JAHBCI010000005">
    <property type="protein sequence ID" value="KAG9501001.1"/>
    <property type="molecule type" value="Genomic_DNA"/>
</dbReference>